<dbReference type="AlphaFoldDB" id="A0A8J3UIB8"/>
<accession>A0A8J3UIB8</accession>
<evidence type="ECO:0000313" key="2">
    <source>
        <dbReference type="EMBL" id="GII44277.1"/>
    </source>
</evidence>
<proteinExistence type="predicted"/>
<sequence>MPLAAGAPRSTAEAPQPPSLPLGADPPAVAEPLVGTFSATIRTWDTSVTAVRMDQAEAMHDLLSAGLGWKSSGHCVDADRRTCTSLDDIRYGTLMQAIDLKRSSGCPIIVTGGTEKGHAGGYFSHRNGFKVDIAHNACVDSYITKTYRFWKVRGDGADLYRPPPAPGPPSDPDVYADEPTHWDILFH</sequence>
<name>A0A8J3UIB8_9ACTN</name>
<reference evidence="2" key="1">
    <citation type="submission" date="2021-01" db="EMBL/GenBank/DDBJ databases">
        <title>Whole genome shotgun sequence of Planotetraspora silvatica NBRC 100141.</title>
        <authorList>
            <person name="Komaki H."/>
            <person name="Tamura T."/>
        </authorList>
    </citation>
    <scope>NUCLEOTIDE SEQUENCE</scope>
    <source>
        <strain evidence="2">NBRC 100141</strain>
    </source>
</reference>
<evidence type="ECO:0000313" key="3">
    <source>
        <dbReference type="Proteomes" id="UP000644610"/>
    </source>
</evidence>
<feature type="region of interest" description="Disordered" evidence="1">
    <location>
        <begin position="1"/>
        <end position="27"/>
    </location>
</feature>
<comment type="caution">
    <text evidence="2">The sequence shown here is derived from an EMBL/GenBank/DDBJ whole genome shotgun (WGS) entry which is preliminary data.</text>
</comment>
<organism evidence="2 3">
    <name type="scientific">Planotetraspora silvatica</name>
    <dbReference type="NCBI Taxonomy" id="234614"/>
    <lineage>
        <taxon>Bacteria</taxon>
        <taxon>Bacillati</taxon>
        <taxon>Actinomycetota</taxon>
        <taxon>Actinomycetes</taxon>
        <taxon>Streptosporangiales</taxon>
        <taxon>Streptosporangiaceae</taxon>
        <taxon>Planotetraspora</taxon>
    </lineage>
</organism>
<protein>
    <submittedName>
        <fullName evidence="2">Uncharacterized protein</fullName>
    </submittedName>
</protein>
<dbReference type="EMBL" id="BOOQ01000003">
    <property type="protein sequence ID" value="GII44277.1"/>
    <property type="molecule type" value="Genomic_DNA"/>
</dbReference>
<keyword evidence="3" id="KW-1185">Reference proteome</keyword>
<dbReference type="Proteomes" id="UP000644610">
    <property type="component" value="Unassembled WGS sequence"/>
</dbReference>
<evidence type="ECO:0000256" key="1">
    <source>
        <dbReference type="SAM" id="MobiDB-lite"/>
    </source>
</evidence>
<gene>
    <name evidence="2" type="ORF">Psi02_07010</name>
</gene>